<evidence type="ECO:0000256" key="2">
    <source>
        <dbReference type="ARBA" id="ARBA00007441"/>
    </source>
</evidence>
<dbReference type="InterPro" id="IPR050596">
    <property type="entry name" value="AspAT/PAT-like"/>
</dbReference>
<dbReference type="GO" id="GO:0008483">
    <property type="term" value="F:transaminase activity"/>
    <property type="evidence" value="ECO:0007669"/>
    <property type="project" value="UniProtKB-KW"/>
</dbReference>
<dbReference type="InterPro" id="IPR004839">
    <property type="entry name" value="Aminotransferase_I/II_large"/>
</dbReference>
<evidence type="ECO:0000313" key="8">
    <source>
        <dbReference type="Proteomes" id="UP000233786"/>
    </source>
</evidence>
<gene>
    <name evidence="7" type="ORF">A8926_6287</name>
</gene>
<dbReference type="InterPro" id="IPR015422">
    <property type="entry name" value="PyrdxlP-dep_Trfase_small"/>
</dbReference>
<dbReference type="Pfam" id="PF00155">
    <property type="entry name" value="Aminotran_1_2"/>
    <property type="match status" value="1"/>
</dbReference>
<dbReference type="STRING" id="994479.GCA_000194155_06936"/>
<dbReference type="Proteomes" id="UP000233786">
    <property type="component" value="Unassembled WGS sequence"/>
</dbReference>
<dbReference type="RefSeq" id="WP_010314218.1">
    <property type="nucleotide sequence ID" value="NZ_CP061007.1"/>
</dbReference>
<dbReference type="CDD" id="cd00609">
    <property type="entry name" value="AAT_like"/>
    <property type="match status" value="1"/>
</dbReference>
<dbReference type="Gene3D" id="3.40.640.10">
    <property type="entry name" value="Type I PLP-dependent aspartate aminotransferase-like (Major domain)"/>
    <property type="match status" value="1"/>
</dbReference>
<proteinExistence type="inferred from homology"/>
<accession>A0A2N3Y5N9</accession>
<dbReference type="InterPro" id="IPR015424">
    <property type="entry name" value="PyrdxlP-dep_Trfase"/>
</dbReference>
<comment type="similarity">
    <text evidence="2">Belongs to the class-I pyridoxal-phosphate-dependent aminotransferase family.</text>
</comment>
<comment type="cofactor">
    <cofactor evidence="1">
        <name>pyridoxal 5'-phosphate</name>
        <dbReference type="ChEBI" id="CHEBI:597326"/>
    </cofactor>
</comment>
<reference evidence="7" key="1">
    <citation type="submission" date="2017-12" db="EMBL/GenBank/DDBJ databases">
        <title>Sequencing the genomes of 1000 Actinobacteria strains.</title>
        <authorList>
            <person name="Klenk H.-P."/>
        </authorList>
    </citation>
    <scope>NUCLEOTIDE SEQUENCE [LARGE SCALE GENOMIC DNA]</scope>
    <source>
        <strain evidence="7">DSM 44228</strain>
    </source>
</reference>
<evidence type="ECO:0000259" key="6">
    <source>
        <dbReference type="Pfam" id="PF00155"/>
    </source>
</evidence>
<dbReference type="InterPro" id="IPR015421">
    <property type="entry name" value="PyrdxlP-dep_Trfase_major"/>
</dbReference>
<evidence type="ECO:0000256" key="3">
    <source>
        <dbReference type="ARBA" id="ARBA00022576"/>
    </source>
</evidence>
<evidence type="ECO:0000256" key="4">
    <source>
        <dbReference type="ARBA" id="ARBA00022679"/>
    </source>
</evidence>
<keyword evidence="4" id="KW-0808">Transferase</keyword>
<dbReference type="GO" id="GO:0030170">
    <property type="term" value="F:pyridoxal phosphate binding"/>
    <property type="evidence" value="ECO:0007669"/>
    <property type="project" value="InterPro"/>
</dbReference>
<comment type="caution">
    <text evidence="7">The sequence shown here is derived from an EMBL/GenBank/DDBJ whole genome shotgun (WGS) entry which is preliminary data.</text>
</comment>
<keyword evidence="8" id="KW-1185">Reference proteome</keyword>
<dbReference type="OrthoDB" id="9763453at2"/>
<dbReference type="PANTHER" id="PTHR46383">
    <property type="entry name" value="ASPARTATE AMINOTRANSFERASE"/>
    <property type="match status" value="1"/>
</dbReference>
<dbReference type="GO" id="GO:0006520">
    <property type="term" value="P:amino acid metabolic process"/>
    <property type="evidence" value="ECO:0007669"/>
    <property type="project" value="InterPro"/>
</dbReference>
<sequence length="380" mass="40425">MVRFQPSLAITRVKRSSLRPAGAVPPAGTVSLATGEPDFPTPEPIVEACRRALADGYTHYGDLNGDPELREVIAAAASGRSGQAYSEGNVAVTHGGAAAINAAVLAAVNPGDRVVIPEPTYSLYPDAVRLAGGEPVLVPTTSDHRLDLDALADALRGARMIVLCNPVNPTGTVFNGDELGALGALLDGTDVLVLADEAYAEIVYDGVPFTSALAVESLRERLIYCQTLSKTYAMTGWRVGYVVAPVEMTAPIRHVHRTFNSALNAAAQRAAITALRLGPELAAPMLRAYQERRDLVAKRLAEMDEVEAIKPEGAFYAFARYRCALRSEDVVQRLLAGGVAVRAGSEYGPSGEGHVRLSFAADFDTLDEGLNRMQKTLARL</sequence>
<organism evidence="7 8">
    <name type="scientific">Saccharopolyspora spinosa</name>
    <dbReference type="NCBI Taxonomy" id="60894"/>
    <lineage>
        <taxon>Bacteria</taxon>
        <taxon>Bacillati</taxon>
        <taxon>Actinomycetota</taxon>
        <taxon>Actinomycetes</taxon>
        <taxon>Pseudonocardiales</taxon>
        <taxon>Pseudonocardiaceae</taxon>
        <taxon>Saccharopolyspora</taxon>
    </lineage>
</organism>
<keyword evidence="5" id="KW-0663">Pyridoxal phosphate</keyword>
<dbReference type="PANTHER" id="PTHR46383:SF1">
    <property type="entry name" value="ASPARTATE AMINOTRANSFERASE"/>
    <property type="match status" value="1"/>
</dbReference>
<protein>
    <submittedName>
        <fullName evidence="7">Aspartate aminotransferase</fullName>
    </submittedName>
</protein>
<dbReference type="SUPFAM" id="SSF53383">
    <property type="entry name" value="PLP-dependent transferases"/>
    <property type="match status" value="1"/>
</dbReference>
<feature type="domain" description="Aminotransferase class I/classII large" evidence="6">
    <location>
        <begin position="30"/>
        <end position="370"/>
    </location>
</feature>
<dbReference type="Gene3D" id="3.90.1150.10">
    <property type="entry name" value="Aspartate Aminotransferase, domain 1"/>
    <property type="match status" value="1"/>
</dbReference>
<evidence type="ECO:0000313" key="7">
    <source>
        <dbReference type="EMBL" id="PKW18220.1"/>
    </source>
</evidence>
<name>A0A2N3Y5N9_SACSN</name>
<keyword evidence="3 7" id="KW-0032">Aminotransferase</keyword>
<dbReference type="AlphaFoldDB" id="A0A2N3Y5N9"/>
<evidence type="ECO:0000256" key="5">
    <source>
        <dbReference type="ARBA" id="ARBA00022898"/>
    </source>
</evidence>
<evidence type="ECO:0000256" key="1">
    <source>
        <dbReference type="ARBA" id="ARBA00001933"/>
    </source>
</evidence>
<dbReference type="EMBL" id="PJNB01000001">
    <property type="protein sequence ID" value="PKW18220.1"/>
    <property type="molecule type" value="Genomic_DNA"/>
</dbReference>